<proteinExistence type="predicted"/>
<dbReference type="InterPro" id="IPR036397">
    <property type="entry name" value="RNaseH_sf"/>
</dbReference>
<evidence type="ECO:0000313" key="2">
    <source>
        <dbReference type="RefSeq" id="XP_040942352.1"/>
    </source>
</evidence>
<accession>A0ABM2ZI48</accession>
<gene>
    <name evidence="2" type="primary">LOC121213617</name>
</gene>
<dbReference type="RefSeq" id="XP_040942352.1">
    <property type="nucleotide sequence ID" value="XM_041086418.1"/>
</dbReference>
<reference evidence="2" key="2">
    <citation type="submission" date="2025-08" db="UniProtKB">
        <authorList>
            <consortium name="RefSeq"/>
        </authorList>
    </citation>
    <scope>IDENTIFICATION</scope>
</reference>
<dbReference type="InterPro" id="IPR012337">
    <property type="entry name" value="RNaseH-like_sf"/>
</dbReference>
<reference evidence="1" key="1">
    <citation type="journal article" date="2020" name="Nat. Genet.">
        <title>Genomic diversifications of five Gossypium allopolyploid species and their impact on cotton improvement.</title>
        <authorList>
            <person name="Chen Z.J."/>
            <person name="Sreedasyam A."/>
            <person name="Ando A."/>
            <person name="Song Q."/>
            <person name="De Santiago L.M."/>
            <person name="Hulse-Kemp A.M."/>
            <person name="Ding M."/>
            <person name="Ye W."/>
            <person name="Kirkbride R.C."/>
            <person name="Jenkins J."/>
            <person name="Plott C."/>
            <person name="Lovell J."/>
            <person name="Lin Y.M."/>
            <person name="Vaughn R."/>
            <person name="Liu B."/>
            <person name="Simpson S."/>
            <person name="Scheffler B.E."/>
            <person name="Wen L."/>
            <person name="Saski C.A."/>
            <person name="Grover C.E."/>
            <person name="Hu G."/>
            <person name="Conover J.L."/>
            <person name="Carlson J.W."/>
            <person name="Shu S."/>
            <person name="Boston L.B."/>
            <person name="Williams M."/>
            <person name="Peterson D.G."/>
            <person name="McGee K."/>
            <person name="Jones D.C."/>
            <person name="Wendel J.F."/>
            <person name="Stelly D.M."/>
            <person name="Grimwood J."/>
            <person name="Schmutz J."/>
        </authorList>
    </citation>
    <scope>NUCLEOTIDE SEQUENCE [LARGE SCALE GENOMIC DNA]</scope>
    <source>
        <strain evidence="1">cv. TM-1</strain>
    </source>
</reference>
<sequence length="222" mass="26195">MGNEIGVVLVSPNGDHYPFTWKLDFDCMNNMTEYKACIMGEWKTRDPKLIEYRRLVLELIKEFDDITFCYLSRDENLIADALATLASMVKMNKQEDVKPIQVSIYEAPAHCYNIEEEEKDDHPWYHDILRYVKNREYPNQAIENDKRMLKILANDYVLDREILRCVDIIEAKKILEEVCEGVCRTHANGFTMARQIIRFGYYRSITKGDCISYARRCHKCQI</sequence>
<dbReference type="PANTHER" id="PTHR48475">
    <property type="entry name" value="RIBONUCLEASE H"/>
    <property type="match status" value="1"/>
</dbReference>
<organism evidence="1 2">
    <name type="scientific">Gossypium hirsutum</name>
    <name type="common">Upland cotton</name>
    <name type="synonym">Gossypium mexicanum</name>
    <dbReference type="NCBI Taxonomy" id="3635"/>
    <lineage>
        <taxon>Eukaryota</taxon>
        <taxon>Viridiplantae</taxon>
        <taxon>Streptophyta</taxon>
        <taxon>Embryophyta</taxon>
        <taxon>Tracheophyta</taxon>
        <taxon>Spermatophyta</taxon>
        <taxon>Magnoliopsida</taxon>
        <taxon>eudicotyledons</taxon>
        <taxon>Gunneridae</taxon>
        <taxon>Pentapetalae</taxon>
        <taxon>rosids</taxon>
        <taxon>malvids</taxon>
        <taxon>Malvales</taxon>
        <taxon>Malvaceae</taxon>
        <taxon>Malvoideae</taxon>
        <taxon>Gossypium</taxon>
    </lineage>
</organism>
<keyword evidence="1" id="KW-1185">Reference proteome</keyword>
<dbReference type="Gene3D" id="3.30.420.10">
    <property type="entry name" value="Ribonuclease H-like superfamily/Ribonuclease H"/>
    <property type="match status" value="1"/>
</dbReference>
<name>A0ABM2ZI48_GOSHI</name>
<evidence type="ECO:0008006" key="3">
    <source>
        <dbReference type="Google" id="ProtNLM"/>
    </source>
</evidence>
<evidence type="ECO:0000313" key="1">
    <source>
        <dbReference type="Proteomes" id="UP000818029"/>
    </source>
</evidence>
<dbReference type="GeneID" id="121213617"/>
<dbReference type="SUPFAM" id="SSF53098">
    <property type="entry name" value="Ribonuclease H-like"/>
    <property type="match status" value="1"/>
</dbReference>
<dbReference type="Proteomes" id="UP000818029">
    <property type="component" value="Chromosome D01"/>
</dbReference>
<protein>
    <recommendedName>
        <fullName evidence="3">RNase H type-1 domain-containing protein</fullName>
    </recommendedName>
</protein>
<dbReference type="PANTHER" id="PTHR48475:SF1">
    <property type="entry name" value="RNASE H TYPE-1 DOMAIN-CONTAINING PROTEIN"/>
    <property type="match status" value="1"/>
</dbReference>